<keyword evidence="3" id="KW-0489">Methyltransferase</keyword>
<name>A0ABT6VQ61_9GAMM</name>
<dbReference type="PRINTS" id="PR00332">
    <property type="entry name" value="HISTRIAD"/>
</dbReference>
<dbReference type="InterPro" id="IPR011146">
    <property type="entry name" value="HIT-like"/>
</dbReference>
<dbReference type="Gene3D" id="3.30.428.10">
    <property type="entry name" value="HIT-like"/>
    <property type="match status" value="1"/>
</dbReference>
<dbReference type="PANTHER" id="PTHR46648">
    <property type="entry name" value="HIT FAMILY PROTEIN 1"/>
    <property type="match status" value="1"/>
</dbReference>
<dbReference type="GO" id="GO:0032259">
    <property type="term" value="P:methylation"/>
    <property type="evidence" value="ECO:0007669"/>
    <property type="project" value="UniProtKB-KW"/>
</dbReference>
<proteinExistence type="predicted"/>
<dbReference type="PROSITE" id="PS51084">
    <property type="entry name" value="HIT_2"/>
    <property type="match status" value="1"/>
</dbReference>
<evidence type="ECO:0000256" key="1">
    <source>
        <dbReference type="PROSITE-ProRule" id="PRU00464"/>
    </source>
</evidence>
<keyword evidence="4" id="KW-1185">Reference proteome</keyword>
<accession>A0ABT6VQ61</accession>
<dbReference type="InterPro" id="IPR036265">
    <property type="entry name" value="HIT-like_sf"/>
</dbReference>
<sequence>MASIFTRIIQGELPGHFVWEDEQCVALMTLNPMKPGHLLVIPREEIDHWDDLPAELVAHLMAVSQKLAKALKRAFPCERVGMLVVGLEVPHVHIHLVPIDAMQDIRVEGLAQAQPEELADAASRLRGALSGGSTA</sequence>
<dbReference type="EMBL" id="JASCQO010000049">
    <property type="protein sequence ID" value="MDI5935800.1"/>
    <property type="molecule type" value="Genomic_DNA"/>
</dbReference>
<dbReference type="PANTHER" id="PTHR46648:SF1">
    <property type="entry name" value="ADENOSINE 5'-MONOPHOSPHORAMIDASE HNT1"/>
    <property type="match status" value="1"/>
</dbReference>
<organism evidence="3 4">
    <name type="scientific">Halomonas kalidii</name>
    <dbReference type="NCBI Taxonomy" id="3043293"/>
    <lineage>
        <taxon>Bacteria</taxon>
        <taxon>Pseudomonadati</taxon>
        <taxon>Pseudomonadota</taxon>
        <taxon>Gammaproteobacteria</taxon>
        <taxon>Oceanospirillales</taxon>
        <taxon>Halomonadaceae</taxon>
        <taxon>Halomonas</taxon>
    </lineage>
</organism>
<evidence type="ECO:0000313" key="3">
    <source>
        <dbReference type="EMBL" id="MDI5935800.1"/>
    </source>
</evidence>
<evidence type="ECO:0000259" key="2">
    <source>
        <dbReference type="PROSITE" id="PS51084"/>
    </source>
</evidence>
<keyword evidence="3" id="KW-0808">Transferase</keyword>
<dbReference type="Proteomes" id="UP001244242">
    <property type="component" value="Unassembled WGS sequence"/>
</dbReference>
<feature type="short sequence motif" description="Histidine triad motif" evidence="1">
    <location>
        <begin position="91"/>
        <end position="95"/>
    </location>
</feature>
<gene>
    <name evidence="3" type="ORF">QLQ84_18565</name>
</gene>
<dbReference type="RefSeq" id="WP_282723224.1">
    <property type="nucleotide sequence ID" value="NZ_JASCQO010000049.1"/>
</dbReference>
<evidence type="ECO:0000313" key="4">
    <source>
        <dbReference type="Proteomes" id="UP001244242"/>
    </source>
</evidence>
<dbReference type="GO" id="GO:0008168">
    <property type="term" value="F:methyltransferase activity"/>
    <property type="evidence" value="ECO:0007669"/>
    <property type="project" value="UniProtKB-KW"/>
</dbReference>
<dbReference type="EC" id="2.1.1.-" evidence="3"/>
<feature type="domain" description="HIT" evidence="2">
    <location>
        <begin position="4"/>
        <end position="107"/>
    </location>
</feature>
<reference evidence="3 4" key="1">
    <citation type="submission" date="2023-04" db="EMBL/GenBank/DDBJ databases">
        <title>Halomonas strains isolated from rhizosphere soil.</title>
        <authorList>
            <person name="Xu L."/>
            <person name="Sun J.-Q."/>
        </authorList>
    </citation>
    <scope>NUCLEOTIDE SEQUENCE [LARGE SCALE GENOMIC DNA]</scope>
    <source>
        <strain evidence="3 4">LN1S58</strain>
    </source>
</reference>
<comment type="caution">
    <text evidence="3">The sequence shown here is derived from an EMBL/GenBank/DDBJ whole genome shotgun (WGS) entry which is preliminary data.</text>
</comment>
<dbReference type="SUPFAM" id="SSF54197">
    <property type="entry name" value="HIT-like"/>
    <property type="match status" value="1"/>
</dbReference>
<dbReference type="Pfam" id="PF01230">
    <property type="entry name" value="HIT"/>
    <property type="match status" value="1"/>
</dbReference>
<dbReference type="InterPro" id="IPR001310">
    <property type="entry name" value="Histidine_triad_HIT"/>
</dbReference>
<protein>
    <submittedName>
        <fullName evidence="3">HIT family protein</fullName>
        <ecNumber evidence="3">2.1.1.-</ecNumber>
    </submittedName>
</protein>